<accession>A0A3M8DBQ3</accession>
<name>A0A3M8DBQ3_9BACL</name>
<comment type="similarity">
    <text evidence="4">Belongs to the HepT RNase toxin family.</text>
</comment>
<dbReference type="Gene3D" id="1.20.120.580">
    <property type="entry name" value="bsu32300-like"/>
    <property type="match status" value="1"/>
</dbReference>
<comment type="caution">
    <text evidence="5">The sequence shown here is derived from an EMBL/GenBank/DDBJ whole genome shotgun (WGS) entry which is preliminary data.</text>
</comment>
<evidence type="ECO:0000256" key="1">
    <source>
        <dbReference type="ARBA" id="ARBA00022649"/>
    </source>
</evidence>
<evidence type="ECO:0000256" key="3">
    <source>
        <dbReference type="ARBA" id="ARBA00022801"/>
    </source>
</evidence>
<keyword evidence="3" id="KW-0378">Hydrolase</keyword>
<sequence>MYDVNTTKIEQVLTHMKKMLEILHELVAEGEQSIANSRVSTVAMERALHLSIEAIADVGNALIDGFIMRDPGSYTDIVEILRDERVIDDQDAKTLTETVLFRKHLVNEYTQVPVSQMVRLVEESLPALEAFAPKVQAYLKQELF</sequence>
<dbReference type="RefSeq" id="WP_122919421.1">
    <property type="nucleotide sequence ID" value="NZ_CM125436.1"/>
</dbReference>
<evidence type="ECO:0000313" key="6">
    <source>
        <dbReference type="Proteomes" id="UP000271031"/>
    </source>
</evidence>
<dbReference type="InterPro" id="IPR008201">
    <property type="entry name" value="HepT-like"/>
</dbReference>
<keyword evidence="1" id="KW-1277">Toxin-antitoxin system</keyword>
<dbReference type="AlphaFoldDB" id="A0A3M8DBQ3"/>
<reference evidence="5 6" key="1">
    <citation type="submission" date="2018-10" db="EMBL/GenBank/DDBJ databases">
        <title>Phylogenomics of Brevibacillus.</title>
        <authorList>
            <person name="Dunlap C."/>
        </authorList>
    </citation>
    <scope>NUCLEOTIDE SEQUENCE [LARGE SCALE GENOMIC DNA]</scope>
    <source>
        <strain evidence="5 6">JCM 15716</strain>
    </source>
</reference>
<proteinExistence type="inferred from homology"/>
<dbReference type="EMBL" id="RHHQ01000014">
    <property type="protein sequence ID" value="RNB85416.1"/>
    <property type="molecule type" value="Genomic_DNA"/>
</dbReference>
<dbReference type="Pfam" id="PF01934">
    <property type="entry name" value="HepT-like"/>
    <property type="match status" value="1"/>
</dbReference>
<evidence type="ECO:0000313" key="5">
    <source>
        <dbReference type="EMBL" id="RNB85416.1"/>
    </source>
</evidence>
<dbReference type="InterPro" id="IPR037038">
    <property type="entry name" value="HepT-like_sf"/>
</dbReference>
<organism evidence="5 6">
    <name type="scientific">Brevibacillus fluminis</name>
    <dbReference type="NCBI Taxonomy" id="511487"/>
    <lineage>
        <taxon>Bacteria</taxon>
        <taxon>Bacillati</taxon>
        <taxon>Bacillota</taxon>
        <taxon>Bacilli</taxon>
        <taxon>Bacillales</taxon>
        <taxon>Paenibacillaceae</taxon>
        <taxon>Brevibacillus</taxon>
    </lineage>
</organism>
<gene>
    <name evidence="5" type="ORF">EDM56_18605</name>
</gene>
<dbReference type="PANTHER" id="PTHR33397:SF5">
    <property type="entry name" value="RNASE YUTE-RELATED"/>
    <property type="match status" value="1"/>
</dbReference>
<keyword evidence="2" id="KW-0540">Nuclease</keyword>
<dbReference type="OrthoDB" id="2375467at2"/>
<evidence type="ECO:0000256" key="2">
    <source>
        <dbReference type="ARBA" id="ARBA00022722"/>
    </source>
</evidence>
<dbReference type="GO" id="GO:0110001">
    <property type="term" value="C:toxin-antitoxin complex"/>
    <property type="evidence" value="ECO:0007669"/>
    <property type="project" value="InterPro"/>
</dbReference>
<dbReference type="GO" id="GO:0004540">
    <property type="term" value="F:RNA nuclease activity"/>
    <property type="evidence" value="ECO:0007669"/>
    <property type="project" value="InterPro"/>
</dbReference>
<dbReference type="Proteomes" id="UP000271031">
    <property type="component" value="Unassembled WGS sequence"/>
</dbReference>
<keyword evidence="6" id="KW-1185">Reference proteome</keyword>
<protein>
    <submittedName>
        <fullName evidence="5">DUF86 domain-containing protein</fullName>
    </submittedName>
</protein>
<dbReference type="InterPro" id="IPR052379">
    <property type="entry name" value="Type_VII_TA_RNase"/>
</dbReference>
<dbReference type="PANTHER" id="PTHR33397">
    <property type="entry name" value="UPF0331 PROTEIN YUTE"/>
    <property type="match status" value="1"/>
</dbReference>
<evidence type="ECO:0000256" key="4">
    <source>
        <dbReference type="ARBA" id="ARBA00024207"/>
    </source>
</evidence>
<dbReference type="GO" id="GO:0016787">
    <property type="term" value="F:hydrolase activity"/>
    <property type="evidence" value="ECO:0007669"/>
    <property type="project" value="UniProtKB-KW"/>
</dbReference>